<evidence type="ECO:0000313" key="8">
    <source>
        <dbReference type="Proteomes" id="UP000663870"/>
    </source>
</evidence>
<dbReference type="Proteomes" id="UP000663882">
    <property type="component" value="Unassembled WGS sequence"/>
</dbReference>
<sequence length="161" mass="18309">MIKCSLINIYFLCTWILPGTSVFIYLFIPVHTVKVFGGNTSDQSTRDAAQLWVRTTSNGDILVSLLSGIALFKQSDWHFRQIVIRVCSISNFIHFGCFWYHHHFVTPHHIALVVVYYSALFITLLTGLGWGLNWDTILKKKAKNSDPIQLTVESNNSFNSA</sequence>
<gene>
    <name evidence="4" type="ORF">JXQ802_LOCUS22642</name>
    <name evidence="5" type="ORF">JXQ802_LOCUS23059</name>
    <name evidence="6" type="ORF">OTI717_LOCUS331</name>
    <name evidence="2" type="ORF">PYM288_LOCUS5646</name>
    <name evidence="3" type="ORF">RFH988_LOCUS14784</name>
</gene>
<keyword evidence="8" id="KW-1185">Reference proteome</keyword>
<organism evidence="6 7">
    <name type="scientific">Rotaria sordida</name>
    <dbReference type="NCBI Taxonomy" id="392033"/>
    <lineage>
        <taxon>Eukaryota</taxon>
        <taxon>Metazoa</taxon>
        <taxon>Spiralia</taxon>
        <taxon>Gnathifera</taxon>
        <taxon>Rotifera</taxon>
        <taxon>Eurotatoria</taxon>
        <taxon>Bdelloidea</taxon>
        <taxon>Philodinida</taxon>
        <taxon>Philodinidae</taxon>
        <taxon>Rotaria</taxon>
    </lineage>
</organism>
<dbReference type="EMBL" id="CAJNOH010000059">
    <property type="protein sequence ID" value="CAF0822237.1"/>
    <property type="molecule type" value="Genomic_DNA"/>
</dbReference>
<comment type="caution">
    <text evidence="6">The sequence shown here is derived from an EMBL/GenBank/DDBJ whole genome shotgun (WGS) entry which is preliminary data.</text>
</comment>
<dbReference type="EMBL" id="CAJNOL010000715">
    <property type="protein sequence ID" value="CAF1175741.1"/>
    <property type="molecule type" value="Genomic_DNA"/>
</dbReference>
<accession>A0A818FLS6</accession>
<evidence type="ECO:0000313" key="2">
    <source>
        <dbReference type="EMBL" id="CAF0822237.1"/>
    </source>
</evidence>
<proteinExistence type="predicted"/>
<dbReference type="EMBL" id="CAJNOO010000695">
    <property type="protein sequence ID" value="CAF1013031.1"/>
    <property type="molecule type" value="Genomic_DNA"/>
</dbReference>
<reference evidence="6" key="1">
    <citation type="submission" date="2021-02" db="EMBL/GenBank/DDBJ databases">
        <authorList>
            <person name="Nowell W R."/>
        </authorList>
    </citation>
    <scope>NUCLEOTIDE SEQUENCE</scope>
</reference>
<protein>
    <submittedName>
        <fullName evidence="6">Uncharacterized protein</fullName>
    </submittedName>
</protein>
<dbReference type="AlphaFoldDB" id="A0A818FLS6"/>
<keyword evidence="1" id="KW-1133">Transmembrane helix</keyword>
<feature type="transmembrane region" description="Helical" evidence="1">
    <location>
        <begin position="114"/>
        <end position="134"/>
    </location>
</feature>
<dbReference type="OrthoDB" id="10022111at2759"/>
<name>A0A818FLS6_9BILA</name>
<keyword evidence="1" id="KW-0812">Transmembrane</keyword>
<dbReference type="Proteomes" id="UP000663870">
    <property type="component" value="Unassembled WGS sequence"/>
</dbReference>
<dbReference type="Proteomes" id="UP000663854">
    <property type="component" value="Unassembled WGS sequence"/>
</dbReference>
<dbReference type="EMBL" id="CAJNOL010000691">
    <property type="protein sequence ID" value="CAF1168187.1"/>
    <property type="molecule type" value="Genomic_DNA"/>
</dbReference>
<evidence type="ECO:0000313" key="6">
    <source>
        <dbReference type="EMBL" id="CAF3477744.1"/>
    </source>
</evidence>
<dbReference type="Proteomes" id="UP000663823">
    <property type="component" value="Unassembled WGS sequence"/>
</dbReference>
<evidence type="ECO:0000256" key="1">
    <source>
        <dbReference type="SAM" id="Phobius"/>
    </source>
</evidence>
<evidence type="ECO:0000313" key="4">
    <source>
        <dbReference type="EMBL" id="CAF1168187.1"/>
    </source>
</evidence>
<dbReference type="EMBL" id="CAJOAX010000011">
    <property type="protein sequence ID" value="CAF3477744.1"/>
    <property type="molecule type" value="Genomic_DNA"/>
</dbReference>
<evidence type="ECO:0000313" key="7">
    <source>
        <dbReference type="Proteomes" id="UP000663823"/>
    </source>
</evidence>
<keyword evidence="1" id="KW-0472">Membrane</keyword>
<evidence type="ECO:0000313" key="5">
    <source>
        <dbReference type="EMBL" id="CAF1175741.1"/>
    </source>
</evidence>
<feature type="transmembrane region" description="Helical" evidence="1">
    <location>
        <begin position="7"/>
        <end position="28"/>
    </location>
</feature>
<evidence type="ECO:0000313" key="3">
    <source>
        <dbReference type="EMBL" id="CAF1013031.1"/>
    </source>
</evidence>